<dbReference type="Gene3D" id="3.90.25.10">
    <property type="entry name" value="UDP-galactose 4-epimerase, domain 1"/>
    <property type="match status" value="1"/>
</dbReference>
<dbReference type="Gene3D" id="3.40.50.720">
    <property type="entry name" value="NAD(P)-binding Rossmann-like Domain"/>
    <property type="match status" value="1"/>
</dbReference>
<name>A0ABW2FP69_9BACL</name>
<dbReference type="InterPro" id="IPR016040">
    <property type="entry name" value="NAD(P)-bd_dom"/>
</dbReference>
<feature type="transmembrane region" description="Helical" evidence="1">
    <location>
        <begin position="21"/>
        <end position="39"/>
    </location>
</feature>
<keyword evidence="4" id="KW-1185">Reference proteome</keyword>
<dbReference type="InterPro" id="IPR013445">
    <property type="entry name" value="CDP_4_6_deHydtase"/>
</dbReference>
<dbReference type="Pfam" id="PF16363">
    <property type="entry name" value="GDP_Man_Dehyd"/>
    <property type="match status" value="1"/>
</dbReference>
<sequence>MSDFWRGRKVFITGHTGFKGSWLALALAGQGAVLFGYALRPHTVPSLYHLTEVGRVLTDRHGDVRNLHDLQEAFLQFEPEVVFHLAAQPLVRRSYADPVYTFDTNVMGTVNLLESVRRVSSVRAVVVATTDKVYENQEWIWGYRENERLGGKDPYSASKACSELAVRAYTESYFPMERYPVHGVAVATARAGNIIGGGDWSEDRLVPECLQALEADRESVLRNPLATRPWQHVLAPVEGYMRLAELLYKNGPAYGGAWNFGPDDRDVQSVGDVANRLARLWGSNAAISVPEQPSPGWPEARALKLDSSKAAVRLGWRPRWDLDTSLRKTVEWHKAYLQGENIAELCRRQIAEYEEERAK</sequence>
<keyword evidence="1" id="KW-0472">Membrane</keyword>
<keyword evidence="1" id="KW-1133">Transmembrane helix</keyword>
<gene>
    <name evidence="3" type="primary">rfbG</name>
    <name evidence="3" type="ORF">ACFQMJ_32490</name>
</gene>
<keyword evidence="1" id="KW-0812">Transmembrane</keyword>
<dbReference type="EMBL" id="JBHTAI010000032">
    <property type="protein sequence ID" value="MFC7153267.1"/>
    <property type="molecule type" value="Genomic_DNA"/>
</dbReference>
<proteinExistence type="predicted"/>
<evidence type="ECO:0000313" key="3">
    <source>
        <dbReference type="EMBL" id="MFC7153267.1"/>
    </source>
</evidence>
<dbReference type="PANTHER" id="PTHR43000">
    <property type="entry name" value="DTDP-D-GLUCOSE 4,6-DEHYDRATASE-RELATED"/>
    <property type="match status" value="1"/>
</dbReference>
<evidence type="ECO:0000256" key="1">
    <source>
        <dbReference type="SAM" id="Phobius"/>
    </source>
</evidence>
<dbReference type="CDD" id="cd05252">
    <property type="entry name" value="CDP_GD_SDR_e"/>
    <property type="match status" value="1"/>
</dbReference>
<dbReference type="Proteomes" id="UP001596378">
    <property type="component" value="Unassembled WGS sequence"/>
</dbReference>
<comment type="caution">
    <text evidence="3">The sequence shown here is derived from an EMBL/GenBank/DDBJ whole genome shotgun (WGS) entry which is preliminary data.</text>
</comment>
<dbReference type="GO" id="GO:0047733">
    <property type="term" value="F:CDP-glucose 4,6-dehydratase activity"/>
    <property type="evidence" value="ECO:0007669"/>
    <property type="project" value="UniProtKB-EC"/>
</dbReference>
<feature type="domain" description="NAD(P)-binding" evidence="2">
    <location>
        <begin position="11"/>
        <end position="328"/>
    </location>
</feature>
<keyword evidence="3" id="KW-0456">Lyase</keyword>
<dbReference type="RefSeq" id="WP_378048988.1">
    <property type="nucleotide sequence ID" value="NZ_JBHMDN010000019.1"/>
</dbReference>
<organism evidence="3 4">
    <name type="scientific">Cohnella cellulosilytica</name>
    <dbReference type="NCBI Taxonomy" id="986710"/>
    <lineage>
        <taxon>Bacteria</taxon>
        <taxon>Bacillati</taxon>
        <taxon>Bacillota</taxon>
        <taxon>Bacilli</taxon>
        <taxon>Bacillales</taxon>
        <taxon>Paenibacillaceae</taxon>
        <taxon>Cohnella</taxon>
    </lineage>
</organism>
<dbReference type="SUPFAM" id="SSF51735">
    <property type="entry name" value="NAD(P)-binding Rossmann-fold domains"/>
    <property type="match status" value="1"/>
</dbReference>
<evidence type="ECO:0000259" key="2">
    <source>
        <dbReference type="Pfam" id="PF16363"/>
    </source>
</evidence>
<dbReference type="EC" id="4.2.1.45" evidence="3"/>
<accession>A0ABW2FP69</accession>
<reference evidence="4" key="1">
    <citation type="journal article" date="2019" name="Int. J. Syst. Evol. Microbiol.">
        <title>The Global Catalogue of Microorganisms (GCM) 10K type strain sequencing project: providing services to taxonomists for standard genome sequencing and annotation.</title>
        <authorList>
            <consortium name="The Broad Institute Genomics Platform"/>
            <consortium name="The Broad Institute Genome Sequencing Center for Infectious Disease"/>
            <person name="Wu L."/>
            <person name="Ma J."/>
        </authorList>
    </citation>
    <scope>NUCLEOTIDE SEQUENCE [LARGE SCALE GENOMIC DNA]</scope>
    <source>
        <strain evidence="4">KCTC 12907</strain>
    </source>
</reference>
<dbReference type="NCBIfam" id="TIGR02622">
    <property type="entry name" value="CDP_4_6_dhtase"/>
    <property type="match status" value="1"/>
</dbReference>
<dbReference type="InterPro" id="IPR036291">
    <property type="entry name" value="NAD(P)-bd_dom_sf"/>
</dbReference>
<protein>
    <submittedName>
        <fullName evidence="3">CDP-glucose 4,6-dehydratase</fullName>
        <ecNumber evidence="3">4.2.1.45</ecNumber>
    </submittedName>
</protein>
<evidence type="ECO:0000313" key="4">
    <source>
        <dbReference type="Proteomes" id="UP001596378"/>
    </source>
</evidence>